<dbReference type="EMBL" id="MN739048">
    <property type="protein sequence ID" value="QHS85911.1"/>
    <property type="molecule type" value="Genomic_DNA"/>
</dbReference>
<sequence length="186" mass="19797">MVVSAAPMTIHGSGQIVATAPPPEFKGVTSNVAGGLLNAAAAKTAASIAQQASHAKAAGVTMKGGGTVVNVPPTVEGGTIPGVSFAGNHANLIGISNQLKAGAVYDGLVGAQPYKIGGRRRHGRTIKSHRRRMMLIPEQEPAMMAGRKHRRKTKKHGRRRNSRTRGRNLRKHLRRSRRTSRGIVKR</sequence>
<reference evidence="2" key="1">
    <citation type="journal article" date="2020" name="Nature">
        <title>Giant virus diversity and host interactions through global metagenomics.</title>
        <authorList>
            <person name="Schulz F."/>
            <person name="Roux S."/>
            <person name="Paez-Espino D."/>
            <person name="Jungbluth S."/>
            <person name="Walsh D.A."/>
            <person name="Denef V.J."/>
            <person name="McMahon K.D."/>
            <person name="Konstantinidis K.T."/>
            <person name="Eloe-Fadrosh E.A."/>
            <person name="Kyrpides N.C."/>
            <person name="Woyke T."/>
        </authorList>
    </citation>
    <scope>NUCLEOTIDE SEQUENCE</scope>
    <source>
        <strain evidence="2">GVMAG-M-3300009185-36</strain>
    </source>
</reference>
<evidence type="ECO:0000256" key="1">
    <source>
        <dbReference type="SAM" id="MobiDB-lite"/>
    </source>
</evidence>
<protein>
    <submittedName>
        <fullName evidence="2">Uncharacterized protein</fullName>
    </submittedName>
</protein>
<organism evidence="2">
    <name type="scientific">viral metagenome</name>
    <dbReference type="NCBI Taxonomy" id="1070528"/>
    <lineage>
        <taxon>unclassified sequences</taxon>
        <taxon>metagenomes</taxon>
        <taxon>organismal metagenomes</taxon>
    </lineage>
</organism>
<feature type="compositionally biased region" description="Basic residues" evidence="1">
    <location>
        <begin position="146"/>
        <end position="186"/>
    </location>
</feature>
<dbReference type="AlphaFoldDB" id="A0A6C0B2A2"/>
<evidence type="ECO:0000313" key="2">
    <source>
        <dbReference type="EMBL" id="QHS85911.1"/>
    </source>
</evidence>
<name>A0A6C0B2A2_9ZZZZ</name>
<proteinExistence type="predicted"/>
<accession>A0A6C0B2A2</accession>
<feature type="region of interest" description="Disordered" evidence="1">
    <location>
        <begin position="142"/>
        <end position="186"/>
    </location>
</feature>